<dbReference type="InterPro" id="IPR001647">
    <property type="entry name" value="HTH_TetR"/>
</dbReference>
<dbReference type="Proteomes" id="UP001601442">
    <property type="component" value="Unassembled WGS sequence"/>
</dbReference>
<dbReference type="InterPro" id="IPR036271">
    <property type="entry name" value="Tet_transcr_reg_TetR-rel_C_sf"/>
</dbReference>
<dbReference type="InterPro" id="IPR009057">
    <property type="entry name" value="Homeodomain-like_sf"/>
</dbReference>
<keyword evidence="5" id="KW-1185">Reference proteome</keyword>
<comment type="caution">
    <text evidence="4">The sequence shown here is derived from an EMBL/GenBank/DDBJ whole genome shotgun (WGS) entry which is preliminary data.</text>
</comment>
<gene>
    <name evidence="4" type="ORF">ACFYU5_25145</name>
</gene>
<organism evidence="4 5">
    <name type="scientific">Nocardia aobensis</name>
    <dbReference type="NCBI Taxonomy" id="257277"/>
    <lineage>
        <taxon>Bacteria</taxon>
        <taxon>Bacillati</taxon>
        <taxon>Actinomycetota</taxon>
        <taxon>Actinomycetes</taxon>
        <taxon>Mycobacteriales</taxon>
        <taxon>Nocardiaceae</taxon>
        <taxon>Nocardia</taxon>
    </lineage>
</organism>
<keyword evidence="1 2" id="KW-0238">DNA-binding</keyword>
<accession>A0ABW6P9B3</accession>
<dbReference type="InterPro" id="IPR041467">
    <property type="entry name" value="Sco4008_C"/>
</dbReference>
<dbReference type="PRINTS" id="PR00455">
    <property type="entry name" value="HTHTETR"/>
</dbReference>
<feature type="domain" description="HTH tetR-type" evidence="3">
    <location>
        <begin position="7"/>
        <end position="67"/>
    </location>
</feature>
<name>A0ABW6P9B3_9NOCA</name>
<dbReference type="Pfam" id="PF00440">
    <property type="entry name" value="TetR_N"/>
    <property type="match status" value="1"/>
</dbReference>
<dbReference type="RefSeq" id="WP_387398388.1">
    <property type="nucleotide sequence ID" value="NZ_JBIAMT010000005.1"/>
</dbReference>
<dbReference type="EMBL" id="JBIAMT010000005">
    <property type="protein sequence ID" value="MFF0499709.1"/>
    <property type="molecule type" value="Genomic_DNA"/>
</dbReference>
<evidence type="ECO:0000256" key="2">
    <source>
        <dbReference type="PROSITE-ProRule" id="PRU00335"/>
    </source>
</evidence>
<dbReference type="SUPFAM" id="SSF46689">
    <property type="entry name" value="Homeodomain-like"/>
    <property type="match status" value="1"/>
</dbReference>
<evidence type="ECO:0000259" key="3">
    <source>
        <dbReference type="PROSITE" id="PS50977"/>
    </source>
</evidence>
<dbReference type="SUPFAM" id="SSF48498">
    <property type="entry name" value="Tetracyclin repressor-like, C-terminal domain"/>
    <property type="match status" value="1"/>
</dbReference>
<feature type="DNA-binding region" description="H-T-H motif" evidence="2">
    <location>
        <begin position="30"/>
        <end position="49"/>
    </location>
</feature>
<dbReference type="PANTHER" id="PTHR30328">
    <property type="entry name" value="TRANSCRIPTIONAL REPRESSOR"/>
    <property type="match status" value="1"/>
</dbReference>
<reference evidence="4 5" key="1">
    <citation type="submission" date="2024-10" db="EMBL/GenBank/DDBJ databases">
        <title>The Natural Products Discovery Center: Release of the First 8490 Sequenced Strains for Exploring Actinobacteria Biosynthetic Diversity.</title>
        <authorList>
            <person name="Kalkreuter E."/>
            <person name="Kautsar S.A."/>
            <person name="Yang D."/>
            <person name="Bader C.D."/>
            <person name="Teijaro C.N."/>
            <person name="Fluegel L."/>
            <person name="Davis C.M."/>
            <person name="Simpson J.R."/>
            <person name="Lauterbach L."/>
            <person name="Steele A.D."/>
            <person name="Gui C."/>
            <person name="Meng S."/>
            <person name="Li G."/>
            <person name="Viehrig K."/>
            <person name="Ye F."/>
            <person name="Su P."/>
            <person name="Kiefer A.F."/>
            <person name="Nichols A."/>
            <person name="Cepeda A.J."/>
            <person name="Yan W."/>
            <person name="Fan B."/>
            <person name="Jiang Y."/>
            <person name="Adhikari A."/>
            <person name="Zheng C.-J."/>
            <person name="Schuster L."/>
            <person name="Cowan T.M."/>
            <person name="Smanski M.J."/>
            <person name="Chevrette M.G."/>
            <person name="De Carvalho L.P.S."/>
            <person name="Shen B."/>
        </authorList>
    </citation>
    <scope>NUCLEOTIDE SEQUENCE [LARGE SCALE GENOMIC DNA]</scope>
    <source>
        <strain evidence="4 5">NPDC004119</strain>
    </source>
</reference>
<dbReference type="Pfam" id="PF17926">
    <property type="entry name" value="TetR_C_21"/>
    <property type="match status" value="1"/>
</dbReference>
<dbReference type="PROSITE" id="PS50977">
    <property type="entry name" value="HTH_TETR_2"/>
    <property type="match status" value="1"/>
</dbReference>
<protein>
    <submittedName>
        <fullName evidence="4">TetR family transcriptional regulator</fullName>
    </submittedName>
</protein>
<sequence>MPTRNPEAKRQQLFDAALTEFAEFGLAGARIDRLAKRAGISAGLVYSFYKGKDELFDAIFDMIVDTTVASVPLDADRLPEYAGQLHDAGRAHPEVTRFLMWYHLLRGDSAQRASVAESMRAKVEAIEQAQQRGTVTTAHPAAHILALVLTVANMWHQPAEDIARLVPESQRRSLVLNAVTTLTSPPIPG</sequence>
<evidence type="ECO:0000313" key="4">
    <source>
        <dbReference type="EMBL" id="MFF0499709.1"/>
    </source>
</evidence>
<proteinExistence type="predicted"/>
<dbReference type="InterPro" id="IPR050109">
    <property type="entry name" value="HTH-type_TetR-like_transc_reg"/>
</dbReference>
<evidence type="ECO:0000313" key="5">
    <source>
        <dbReference type="Proteomes" id="UP001601442"/>
    </source>
</evidence>
<evidence type="ECO:0000256" key="1">
    <source>
        <dbReference type="ARBA" id="ARBA00023125"/>
    </source>
</evidence>
<dbReference type="Gene3D" id="1.10.357.10">
    <property type="entry name" value="Tetracycline Repressor, domain 2"/>
    <property type="match status" value="1"/>
</dbReference>
<dbReference type="PANTHER" id="PTHR30328:SF54">
    <property type="entry name" value="HTH-TYPE TRANSCRIPTIONAL REPRESSOR SCO4008"/>
    <property type="match status" value="1"/>
</dbReference>